<dbReference type="EMBL" id="RDBM01000025">
    <property type="protein sequence ID" value="TXS31999.1"/>
    <property type="molecule type" value="Genomic_DNA"/>
</dbReference>
<reference evidence="1" key="1">
    <citation type="submission" date="2018-10" db="EMBL/GenBank/DDBJ databases">
        <authorList>
            <person name="Hariharan J."/>
            <person name="Choudoir M.J."/>
            <person name="Diebold P."/>
            <person name="Panke-Buisse K."/>
            <person name="Campbell A.N."/>
            <person name="Buckley D.H."/>
        </authorList>
    </citation>
    <scope>NUCLEOTIDE SEQUENCE</scope>
    <source>
        <strain evidence="1">Gb1</strain>
    </source>
</reference>
<dbReference type="GO" id="GO:0032259">
    <property type="term" value="P:methylation"/>
    <property type="evidence" value="ECO:0007669"/>
    <property type="project" value="UniProtKB-KW"/>
</dbReference>
<evidence type="ECO:0000313" key="1">
    <source>
        <dbReference type="EMBL" id="TXS31999.1"/>
    </source>
</evidence>
<dbReference type="InterPro" id="IPR029063">
    <property type="entry name" value="SAM-dependent_MTases_sf"/>
</dbReference>
<dbReference type="RefSeq" id="WP_187281757.1">
    <property type="nucleotide sequence ID" value="NZ_RDBM01000025.1"/>
</dbReference>
<proteinExistence type="predicted"/>
<dbReference type="AlphaFoldDB" id="A0A652L7P9"/>
<dbReference type="InterPro" id="IPR006764">
    <property type="entry name" value="SAM_dep_MeTrfase_SAV2177_type"/>
</dbReference>
<protein>
    <submittedName>
        <fullName evidence="1">SAM-dependent methyltransferase</fullName>
    </submittedName>
</protein>
<organism evidence="1">
    <name type="scientific">Streptomyces sp. gb1(2016)</name>
    <dbReference type="NCBI Taxonomy" id="1828321"/>
    <lineage>
        <taxon>Bacteria</taxon>
        <taxon>Bacillati</taxon>
        <taxon>Actinomycetota</taxon>
        <taxon>Actinomycetes</taxon>
        <taxon>Kitasatosporales</taxon>
        <taxon>Streptomycetaceae</taxon>
        <taxon>Streptomyces</taxon>
    </lineage>
</organism>
<keyword evidence="1" id="KW-0489">Methyltransferase</keyword>
<comment type="caution">
    <text evidence="1">The sequence shown here is derived from an EMBL/GenBank/DDBJ whole genome shotgun (WGS) entry which is preliminary data.</text>
</comment>
<dbReference type="Pfam" id="PF04672">
    <property type="entry name" value="Methyltransf_19"/>
    <property type="match status" value="1"/>
</dbReference>
<sequence length="40" mass="4581">MSRPENDAALRIDTSRPHPARMYDWFLGGKDNYPVDEAMG</sequence>
<feature type="non-terminal residue" evidence="1">
    <location>
        <position position="40"/>
    </location>
</feature>
<keyword evidence="1" id="KW-0808">Transferase</keyword>
<dbReference type="Gene3D" id="3.40.50.150">
    <property type="entry name" value="Vaccinia Virus protein VP39"/>
    <property type="match status" value="1"/>
</dbReference>
<gene>
    <name evidence="1" type="ORF">EAO74_08000</name>
</gene>
<accession>A0A652L7P9</accession>
<dbReference type="GO" id="GO:0008168">
    <property type="term" value="F:methyltransferase activity"/>
    <property type="evidence" value="ECO:0007669"/>
    <property type="project" value="UniProtKB-KW"/>
</dbReference>
<name>A0A652L7P9_9ACTN</name>